<protein>
    <recommendedName>
        <fullName evidence="7">Metallo-beta-lactamase domain-containing protein</fullName>
    </recommendedName>
</protein>
<evidence type="ECO:0000256" key="1">
    <source>
        <dbReference type="ARBA" id="ARBA00007749"/>
    </source>
</evidence>
<proteinExistence type="inferred from homology"/>
<keyword evidence="2" id="KW-0479">Metal-binding</keyword>
<dbReference type="VEuPathDB" id="FungiDB:Z519_04280"/>
<evidence type="ECO:0000256" key="4">
    <source>
        <dbReference type="ARBA" id="ARBA00022833"/>
    </source>
</evidence>
<reference evidence="5" key="1">
    <citation type="submission" date="2015-01" db="EMBL/GenBank/DDBJ databases">
        <title>The Genome Sequence of Cladophialophora bantiana CBS 173.52.</title>
        <authorList>
            <consortium name="The Broad Institute Genomics Platform"/>
            <person name="Cuomo C."/>
            <person name="de Hoog S."/>
            <person name="Gorbushina A."/>
            <person name="Stielow B."/>
            <person name="Teixiera M."/>
            <person name="Abouelleil A."/>
            <person name="Chapman S.B."/>
            <person name="Priest M."/>
            <person name="Young S.K."/>
            <person name="Wortman J."/>
            <person name="Nusbaum C."/>
            <person name="Birren B."/>
        </authorList>
    </citation>
    <scope>NUCLEOTIDE SEQUENCE [LARGE SCALE GENOMIC DNA]</scope>
    <source>
        <strain evidence="5">CBS 173.52</strain>
    </source>
</reference>
<evidence type="ECO:0000256" key="2">
    <source>
        <dbReference type="ARBA" id="ARBA00022723"/>
    </source>
</evidence>
<dbReference type="GO" id="GO:0046872">
    <property type="term" value="F:metal ion binding"/>
    <property type="evidence" value="ECO:0007669"/>
    <property type="project" value="UniProtKB-KW"/>
</dbReference>
<dbReference type="RefSeq" id="XP_016622364.1">
    <property type="nucleotide sequence ID" value="XM_016762026.1"/>
</dbReference>
<dbReference type="GO" id="GO:0016787">
    <property type="term" value="F:hydrolase activity"/>
    <property type="evidence" value="ECO:0007669"/>
    <property type="project" value="UniProtKB-KW"/>
</dbReference>
<accession>A0A0D2HXM8</accession>
<keyword evidence="4" id="KW-0862">Zinc</keyword>
<dbReference type="SUPFAM" id="SSF56281">
    <property type="entry name" value="Metallo-hydrolase/oxidoreductase"/>
    <property type="match status" value="1"/>
</dbReference>
<organism evidence="5 6">
    <name type="scientific">Cladophialophora bantiana (strain ATCC 10958 / CBS 173.52 / CDC B-1940 / NIH 8579)</name>
    <name type="common">Xylohypha bantiana</name>
    <dbReference type="NCBI Taxonomy" id="1442370"/>
    <lineage>
        <taxon>Eukaryota</taxon>
        <taxon>Fungi</taxon>
        <taxon>Dikarya</taxon>
        <taxon>Ascomycota</taxon>
        <taxon>Pezizomycotina</taxon>
        <taxon>Eurotiomycetes</taxon>
        <taxon>Chaetothyriomycetidae</taxon>
        <taxon>Chaetothyriales</taxon>
        <taxon>Herpotrichiellaceae</taxon>
        <taxon>Cladophialophora</taxon>
    </lineage>
</organism>
<dbReference type="PANTHER" id="PTHR42978">
    <property type="entry name" value="QUORUM-QUENCHING LACTONASE YTNP-RELATED-RELATED"/>
    <property type="match status" value="1"/>
</dbReference>
<evidence type="ECO:0008006" key="7">
    <source>
        <dbReference type="Google" id="ProtNLM"/>
    </source>
</evidence>
<evidence type="ECO:0000313" key="5">
    <source>
        <dbReference type="EMBL" id="KIW95695.1"/>
    </source>
</evidence>
<gene>
    <name evidence="5" type="ORF">Z519_04280</name>
</gene>
<dbReference type="HOGENOM" id="CLU_420330_0_0_1"/>
<dbReference type="PANTHER" id="PTHR42978:SF5">
    <property type="entry name" value="METALLO-BETA-LACTAMASE DOMAIN-CONTAINING PROTEIN"/>
    <property type="match status" value="1"/>
</dbReference>
<dbReference type="Proteomes" id="UP000053789">
    <property type="component" value="Unassembled WGS sequence"/>
</dbReference>
<dbReference type="OrthoDB" id="10250730at2759"/>
<dbReference type="GeneID" id="27697208"/>
<dbReference type="CDD" id="cd07730">
    <property type="entry name" value="metallo-hydrolase-like_MBL-fold"/>
    <property type="match status" value="1"/>
</dbReference>
<comment type="similarity">
    <text evidence="1">Belongs to the metallo-beta-lactamase superfamily.</text>
</comment>
<name>A0A0D2HXM8_CLAB1</name>
<dbReference type="InterPro" id="IPR051013">
    <property type="entry name" value="MBL_superfamily_lactonases"/>
</dbReference>
<keyword evidence="6" id="KW-1185">Reference proteome</keyword>
<dbReference type="Gene3D" id="3.60.15.10">
    <property type="entry name" value="Ribonuclease Z/Hydroxyacylglutathione hydrolase-like"/>
    <property type="match status" value="1"/>
</dbReference>
<sequence>MDVVRNKAEMRNQATTRCDTREAAPAIKAGDGELNRLLKISVQRIKSIKARPTDFANAHTRFRDCISWFTAEDSARVASNGQSDGIGTPRESSWEDLNTRGKFLPLPLNWQGPCLKAEINSRILPIWQLRAMSPEGLLAGFDIATLFSKESEAYDSAERASILLAYLTPNPAPMMHVIAPLPTTILFSGLGEASTGGMNAELADSQGQPTDQMILRGEMVLPLTNVLELGAYNHHLLSSVAVNALDPFRMSSDGENQVLLYDPKPAPTLHIPPGAAAKVQIIDTTSRLDVSLQVFMGPTQFGHEILKVPSFSFLIEQVSSGRQILFDLGCRKDWQRLPPPVLGLVTQPSWKIEVEKDSVAQILQGNDVDVAGGAIEAVIWSHWQYDHPGDSSTPPGSTAPIVGPGVKETLLPPYPENENSPLPDTDFAGRELKIIDFENQTTLHIGRFRAVDYFNDGSFYLLDAPGHAIGHMCGLARVTSTQDGDAEDAFALMGADAAHHGAELRPSEYLPIPKTLDPTPYAAKYPTVCPGHIFETIHLRKKGTEPFYHIHNGVAHDPWQAQEIVGVLQEFDAMDNVFVVIAHDGSLLDERVEIDWFPQGTLRDWKQKDCAREARWGFLEDLTKAVEHATAADHGDHEASAFLFGGDESAPL</sequence>
<dbReference type="AlphaFoldDB" id="A0A0D2HXM8"/>
<keyword evidence="3" id="KW-0378">Hydrolase</keyword>
<dbReference type="InterPro" id="IPR036866">
    <property type="entry name" value="RibonucZ/Hydroxyglut_hydro"/>
</dbReference>
<dbReference type="EMBL" id="KN846984">
    <property type="protein sequence ID" value="KIW95695.1"/>
    <property type="molecule type" value="Genomic_DNA"/>
</dbReference>
<evidence type="ECO:0000256" key="3">
    <source>
        <dbReference type="ARBA" id="ARBA00022801"/>
    </source>
</evidence>
<evidence type="ECO:0000313" key="6">
    <source>
        <dbReference type="Proteomes" id="UP000053789"/>
    </source>
</evidence>